<reference evidence="1 2" key="1">
    <citation type="submission" date="2020-08" db="EMBL/GenBank/DDBJ databases">
        <authorList>
            <person name="Seo M.-J."/>
        </authorList>
    </citation>
    <scope>NUCLEOTIDE SEQUENCE [LARGE SCALE GENOMIC DNA]</scope>
    <source>
        <strain evidence="1 2">KIGAM211</strain>
    </source>
</reference>
<comment type="caution">
    <text evidence="1">The sequence shown here is derived from an EMBL/GenBank/DDBJ whole genome shotgun (WGS) entry which is preliminary data.</text>
</comment>
<keyword evidence="2" id="KW-1185">Reference proteome</keyword>
<dbReference type="Proteomes" id="UP000523955">
    <property type="component" value="Unassembled WGS sequence"/>
</dbReference>
<dbReference type="AlphaFoldDB" id="A0A7X0RHA2"/>
<evidence type="ECO:0000313" key="1">
    <source>
        <dbReference type="EMBL" id="MBB6628308.1"/>
    </source>
</evidence>
<dbReference type="EMBL" id="JACKXE010000001">
    <property type="protein sequence ID" value="MBB6628308.1"/>
    <property type="molecule type" value="Genomic_DNA"/>
</dbReference>
<sequence length="238" mass="26011">MTAPSFTLDKPYPGEPVPEDLNTFIGLHDWLHPTEIIRKAIEYIFSFNPGEMVADWVGGDWKAVSEAGVAPEQMNEYVGRFGYEINQVRIDMMDDWEGHAASAADKYFELLALQIDEVSSHLHVASQQYHFLAGGILALAEEASNGVHEIEDKLIAMGVKAIAAAALSETVVGSLIFGAWAASDAKKCVDRWLKVYERYETTITVVHTSIGALETLLGSFPSTGEMVLPAGYDHPGVP</sequence>
<evidence type="ECO:0000313" key="2">
    <source>
        <dbReference type="Proteomes" id="UP000523955"/>
    </source>
</evidence>
<accession>A0A7X0RHA2</accession>
<name>A0A7X0RHA2_9ACTN</name>
<gene>
    <name evidence="1" type="ORF">H5V45_13360</name>
</gene>
<dbReference type="RefSeq" id="WP_185253384.1">
    <property type="nucleotide sequence ID" value="NZ_JACKXE010000001.1"/>
</dbReference>
<protein>
    <submittedName>
        <fullName evidence="1">Uncharacterized protein</fullName>
    </submittedName>
</protein>
<proteinExistence type="predicted"/>
<organism evidence="1 2">
    <name type="scientific">Nocardioides luti</name>
    <dbReference type="NCBI Taxonomy" id="2761101"/>
    <lineage>
        <taxon>Bacteria</taxon>
        <taxon>Bacillati</taxon>
        <taxon>Actinomycetota</taxon>
        <taxon>Actinomycetes</taxon>
        <taxon>Propionibacteriales</taxon>
        <taxon>Nocardioidaceae</taxon>
        <taxon>Nocardioides</taxon>
    </lineage>
</organism>